<evidence type="ECO:0000256" key="1">
    <source>
        <dbReference type="SAM" id="Phobius"/>
    </source>
</evidence>
<accession>A0ABS9SH70</accession>
<feature type="transmembrane region" description="Helical" evidence="1">
    <location>
        <begin position="36"/>
        <end position="57"/>
    </location>
</feature>
<organism evidence="2 3">
    <name type="scientific">Niabella ginsengisoli</name>
    <dbReference type="NCBI Taxonomy" id="522298"/>
    <lineage>
        <taxon>Bacteria</taxon>
        <taxon>Pseudomonadati</taxon>
        <taxon>Bacteroidota</taxon>
        <taxon>Chitinophagia</taxon>
        <taxon>Chitinophagales</taxon>
        <taxon>Chitinophagaceae</taxon>
        <taxon>Niabella</taxon>
    </lineage>
</organism>
<keyword evidence="3" id="KW-1185">Reference proteome</keyword>
<keyword evidence="1" id="KW-0812">Transmembrane</keyword>
<gene>
    <name evidence="2" type="ORF">MKP09_07225</name>
</gene>
<comment type="caution">
    <text evidence="2">The sequence shown here is derived from an EMBL/GenBank/DDBJ whole genome shotgun (WGS) entry which is preliminary data.</text>
</comment>
<protein>
    <submittedName>
        <fullName evidence="2">Uncharacterized protein</fullName>
    </submittedName>
</protein>
<sequence length="79" mass="9595">MEPLDVEKIKEQEYQESLKNYEKKDFGQSWVRASAYIFYLSIACFFLMTWGGCYRLYTKKFEKPEVHIQESTLYTPKYK</sequence>
<dbReference type="EMBL" id="JAKWBL010000001">
    <property type="protein sequence ID" value="MCH5597713.1"/>
    <property type="molecule type" value="Genomic_DNA"/>
</dbReference>
<keyword evidence="1" id="KW-1133">Transmembrane helix</keyword>
<proteinExistence type="predicted"/>
<name>A0ABS9SH70_9BACT</name>
<reference evidence="2 3" key="1">
    <citation type="submission" date="2022-02" db="EMBL/GenBank/DDBJ databases">
        <authorList>
            <person name="Min J."/>
        </authorList>
    </citation>
    <scope>NUCLEOTIDE SEQUENCE [LARGE SCALE GENOMIC DNA]</scope>
    <source>
        <strain evidence="2 3">GR10-1</strain>
    </source>
</reference>
<evidence type="ECO:0000313" key="3">
    <source>
        <dbReference type="Proteomes" id="UP001202248"/>
    </source>
</evidence>
<keyword evidence="1" id="KW-0472">Membrane</keyword>
<evidence type="ECO:0000313" key="2">
    <source>
        <dbReference type="EMBL" id="MCH5597713.1"/>
    </source>
</evidence>
<dbReference type="Proteomes" id="UP001202248">
    <property type="component" value="Unassembled WGS sequence"/>
</dbReference>
<dbReference type="RefSeq" id="WP_240827084.1">
    <property type="nucleotide sequence ID" value="NZ_JAKWBL010000001.1"/>
</dbReference>